<feature type="transmembrane region" description="Helical" evidence="2">
    <location>
        <begin position="1317"/>
        <end position="1338"/>
    </location>
</feature>
<sequence length="1633" mass="182148">PFCLKVVKRAIVLHLFGLCAAPIALPAHAAMFAGHPMQSQSSAGGNADVSEPPAVHSQATGPGEAGSAASIRELERASVDPETAAGFEAAEAKPQLAARLPSALGRALSAVGSRAGGSAASLPEEVDEEESSLPKPQKWCWACRNHCGKGKGGSCYWCFVIVFLTFVFEFPCFLVWMVNSPLPYQFWNEDYAKWPILEDHDFIQHGTITDYALEMSGVPKAYSQCNHSCTGGSGSGDGVSFQVSMKLDAPGFDYTAFPVLLASNDFEDWWVASDKRDASPTPFFPSHNAGEAAIYTYVTEDCTRVPELPELSMEPIPPTEQFASAPTYVMACVAWSADKVAWHDSNDVIEGFSIEKLGLYCDAVGGSCGWPCGSNPSVEGLAGCPDGVLQVDPLEGGDGYRVGGRDLFNVSLVGNVDLRACISDSWSEECITSTSLMSQWPCHTCRQTTISATLQEHSLDYDSLPRMEVTLRSVADDDGTLLNANAAPRAYIFTTGIDVSGIGPAGMWNGTWKRLYDPSVYDSVTHPKPKPLAVVEIEQAELESGETASVQALLDDADWNLMEFRDMNKVTLSPSQCFGRRGPLYVVACAVNASLYGDLFELQLGQTVAPPPFNDRCLAVAGRCAYACGEASGEPMLYCTPEGTIDMAELVSNFEVPTNDGVAVNAFVVTLLIGFAVRLVTYFPGLFIPYKHPKFYHPGMTGQLKYIAVCAPSGGETKAVVLRNIVGAFSGMPKSCQCPFYVVFADEGHRHPQKVMFRAFATVLKHIPDVSLNQLTGARSPRSASPSGYKEDNLKTFTKLWVEQTRLFRLATCETAKTASKIKSLRQKLKEGEEPTAEIKKLEKQLDDLAGVTALKTLQSRSGWPKASDGTEAGNFIRDLEEALQQLRKELACGEKTFDGAGVCDARVPMHLDDVEAHVWTPRPSSANPSPRPLYTLHYCGRAKPDEDDRILKVQHVARGVWYYKIPQLEEARGQKSWREWRKNAQEFTDADFDTKKYLVPLRTSRGKAGGLNFVENYLFDYTMRLEPAANDALEPGRFKYSLFSIADARHQFQPDFMHETIPFFFQKRRSHEDDHEVDTSVAFTQCPQFYPEMPDDVDYLDTNNSNFFRLNCMLRNCAGGVSSCGTGGTWLIRDRRAGIHGTDSIWDMESIEMKRQGFTQIIEYTFFHESCKVEDTASSLDRVVKGKHSQYINQRLAYGMAKDPVDYLAAVQRWAEGGVVLSLQTFLGCEEGIHMIWMTFVLFLSFIGSLFWLVYGPGYKGLFDVAGDLVPTAGEWFRDAMLEIAIQFADWCEGYGATTETYKHVYVDMFLNVQGWIFAVCLFFIVLLVITTISHWLHHCTCCGRKRKLRRTRFPTTMAQWARLLITMDNLTYFLWFWTAFFWVGFNYYAVFFRRYYHFDADGMVLFSWMMQALSWSMVISATCRYRMDQSMAANEVFFLSLTNIWRTTQLFYITAPLTAYSIVMGTSDFLKNRMLGVDISYWVGGDRGAVSKAMTQWWTLFLVSAMVVVQILFWANMLPHADVVGVFIVSFIGLDVMHPCAFLWLGTEAENLPKPPTGEMPGWQRCLRRGFQLAFSAAFWRNCMRKLVFHPRTAMCVQWIGPIQNVLMPILTMWMPELGINNALLLLATVK</sequence>
<keyword evidence="2" id="KW-0812">Transmembrane</keyword>
<feature type="chain" id="PRO_5046138577" description="1,3-beta-glucan synthase" evidence="3">
    <location>
        <begin position="30"/>
        <end position="1633"/>
    </location>
</feature>
<accession>A0ABN9UQ64</accession>
<feature type="transmembrane region" description="Helical" evidence="2">
    <location>
        <begin position="1499"/>
        <end position="1519"/>
    </location>
</feature>
<evidence type="ECO:0000256" key="3">
    <source>
        <dbReference type="SAM" id="SignalP"/>
    </source>
</evidence>
<protein>
    <recommendedName>
        <fullName evidence="6">1,3-beta-glucan synthase</fullName>
    </recommendedName>
</protein>
<evidence type="ECO:0000256" key="2">
    <source>
        <dbReference type="SAM" id="Phobius"/>
    </source>
</evidence>
<dbReference type="InterPro" id="IPR029044">
    <property type="entry name" value="Nucleotide-diphossugar_trans"/>
</dbReference>
<evidence type="ECO:0000256" key="1">
    <source>
        <dbReference type="SAM" id="MobiDB-lite"/>
    </source>
</evidence>
<keyword evidence="5" id="KW-1185">Reference proteome</keyword>
<feature type="region of interest" description="Disordered" evidence="1">
    <location>
        <begin position="36"/>
        <end position="71"/>
    </location>
</feature>
<feature type="transmembrane region" description="Helical" evidence="2">
    <location>
        <begin position="1236"/>
        <end position="1256"/>
    </location>
</feature>
<dbReference type="Gene3D" id="3.90.550.10">
    <property type="entry name" value="Spore Coat Polysaccharide Biosynthesis Protein SpsA, Chain A"/>
    <property type="match status" value="1"/>
</dbReference>
<keyword evidence="2" id="KW-0472">Membrane</keyword>
<dbReference type="Proteomes" id="UP001189429">
    <property type="component" value="Unassembled WGS sequence"/>
</dbReference>
<keyword evidence="3" id="KW-0732">Signal</keyword>
<feature type="transmembrane region" description="Helical" evidence="2">
    <location>
        <begin position="1525"/>
        <end position="1547"/>
    </location>
</feature>
<name>A0ABN9UQ64_9DINO</name>
<organism evidence="4 5">
    <name type="scientific">Prorocentrum cordatum</name>
    <dbReference type="NCBI Taxonomy" id="2364126"/>
    <lineage>
        <taxon>Eukaryota</taxon>
        <taxon>Sar</taxon>
        <taxon>Alveolata</taxon>
        <taxon>Dinophyceae</taxon>
        <taxon>Prorocentrales</taxon>
        <taxon>Prorocentraceae</taxon>
        <taxon>Prorocentrum</taxon>
    </lineage>
</organism>
<gene>
    <name evidence="4" type="ORF">PCOR1329_LOCUS50460</name>
</gene>
<comment type="caution">
    <text evidence="4">The sequence shown here is derived from an EMBL/GenBank/DDBJ whole genome shotgun (WGS) entry which is preliminary data.</text>
</comment>
<evidence type="ECO:0000313" key="4">
    <source>
        <dbReference type="EMBL" id="CAK0861917.1"/>
    </source>
</evidence>
<evidence type="ECO:0008006" key="6">
    <source>
        <dbReference type="Google" id="ProtNLM"/>
    </source>
</evidence>
<feature type="signal peptide" evidence="3">
    <location>
        <begin position="1"/>
        <end position="29"/>
    </location>
</feature>
<keyword evidence="2" id="KW-1133">Transmembrane helix</keyword>
<feature type="transmembrane region" description="Helical" evidence="2">
    <location>
        <begin position="1374"/>
        <end position="1393"/>
    </location>
</feature>
<reference evidence="4" key="1">
    <citation type="submission" date="2023-10" db="EMBL/GenBank/DDBJ databases">
        <authorList>
            <person name="Chen Y."/>
            <person name="Shah S."/>
            <person name="Dougan E. K."/>
            <person name="Thang M."/>
            <person name="Chan C."/>
        </authorList>
    </citation>
    <scope>NUCLEOTIDE SEQUENCE [LARGE SCALE GENOMIC DNA]</scope>
</reference>
<dbReference type="EMBL" id="CAUYUJ010016107">
    <property type="protein sequence ID" value="CAK0861917.1"/>
    <property type="molecule type" value="Genomic_DNA"/>
</dbReference>
<feature type="transmembrane region" description="Helical" evidence="2">
    <location>
        <begin position="1405"/>
        <end position="1425"/>
    </location>
</feature>
<proteinExistence type="predicted"/>
<evidence type="ECO:0000313" key="5">
    <source>
        <dbReference type="Proteomes" id="UP001189429"/>
    </source>
</evidence>
<feature type="non-terminal residue" evidence="4">
    <location>
        <position position="1"/>
    </location>
</feature>